<organism evidence="2 3">
    <name type="scientific">Tegillarca granosa</name>
    <name type="common">Malaysian cockle</name>
    <name type="synonym">Anadara granosa</name>
    <dbReference type="NCBI Taxonomy" id="220873"/>
    <lineage>
        <taxon>Eukaryota</taxon>
        <taxon>Metazoa</taxon>
        <taxon>Spiralia</taxon>
        <taxon>Lophotrochozoa</taxon>
        <taxon>Mollusca</taxon>
        <taxon>Bivalvia</taxon>
        <taxon>Autobranchia</taxon>
        <taxon>Pteriomorphia</taxon>
        <taxon>Arcoida</taxon>
        <taxon>Arcoidea</taxon>
        <taxon>Arcidae</taxon>
        <taxon>Tegillarca</taxon>
    </lineage>
</organism>
<protein>
    <recommendedName>
        <fullName evidence="1">Amidase domain-containing protein</fullName>
    </recommendedName>
</protein>
<dbReference type="Gene3D" id="3.90.1300.10">
    <property type="entry name" value="Amidase signature (AS) domain"/>
    <property type="match status" value="1"/>
</dbReference>
<dbReference type="InterPro" id="IPR036928">
    <property type="entry name" value="AS_sf"/>
</dbReference>
<dbReference type="InterPro" id="IPR023631">
    <property type="entry name" value="Amidase_dom"/>
</dbReference>
<dbReference type="SUPFAM" id="SSF75304">
    <property type="entry name" value="Amidase signature (AS) enzymes"/>
    <property type="match status" value="1"/>
</dbReference>
<name>A0ABQ9FRJ9_TEGGR</name>
<evidence type="ECO:0000259" key="1">
    <source>
        <dbReference type="Pfam" id="PF01425"/>
    </source>
</evidence>
<dbReference type="EMBL" id="JARBDR010000214">
    <property type="protein sequence ID" value="KAJ8319366.1"/>
    <property type="molecule type" value="Genomic_DNA"/>
</dbReference>
<sequence>MPTMLTTALKIVDLSVGMNTNTSPFNATGHPAFTITAGFLDGLPVGMMIVGRMFDELTVLQVARAYEKIRDAKLI</sequence>
<feature type="domain" description="Amidase" evidence="1">
    <location>
        <begin position="19"/>
        <end position="60"/>
    </location>
</feature>
<gene>
    <name evidence="2" type="ORF">KUTeg_004457</name>
</gene>
<proteinExistence type="predicted"/>
<evidence type="ECO:0000313" key="2">
    <source>
        <dbReference type="EMBL" id="KAJ8319366.1"/>
    </source>
</evidence>
<dbReference type="Proteomes" id="UP001217089">
    <property type="component" value="Unassembled WGS sequence"/>
</dbReference>
<comment type="caution">
    <text evidence="2">The sequence shown here is derived from an EMBL/GenBank/DDBJ whole genome shotgun (WGS) entry which is preliminary data.</text>
</comment>
<evidence type="ECO:0000313" key="3">
    <source>
        <dbReference type="Proteomes" id="UP001217089"/>
    </source>
</evidence>
<dbReference type="Pfam" id="PF01425">
    <property type="entry name" value="Amidase"/>
    <property type="match status" value="1"/>
</dbReference>
<accession>A0ABQ9FRJ9</accession>
<keyword evidence="3" id="KW-1185">Reference proteome</keyword>
<reference evidence="2 3" key="1">
    <citation type="submission" date="2022-12" db="EMBL/GenBank/DDBJ databases">
        <title>Chromosome-level genome of Tegillarca granosa.</title>
        <authorList>
            <person name="Kim J."/>
        </authorList>
    </citation>
    <scope>NUCLEOTIDE SEQUENCE [LARGE SCALE GENOMIC DNA]</scope>
    <source>
        <strain evidence="2">Teg-2019</strain>
        <tissue evidence="2">Adductor muscle</tissue>
    </source>
</reference>